<gene>
    <name evidence="1" type="ORF">GCM10011360_00120</name>
</gene>
<dbReference type="AlphaFoldDB" id="A0A917E9Z5"/>
<dbReference type="Proteomes" id="UP000612855">
    <property type="component" value="Unassembled WGS sequence"/>
</dbReference>
<comment type="caution">
    <text evidence="1">The sequence shown here is derived from an EMBL/GenBank/DDBJ whole genome shotgun (WGS) entry which is preliminary data.</text>
</comment>
<sequence length="141" mass="15729">MSRSYRNVRTHDTMVYSVDDVQALFGVHRNTVSNWVVSGLKPSDDSLPQRFRGAELKRFHADRAERARRNLRLGEFKCIACGNAVFPELGTLSLTRKEGHVSLASATCCDCGASLFKLLGATECDYLQECLDTNTSSVPRR</sequence>
<organism evidence="1 2">
    <name type="scientific">Primorskyibacter flagellatus</name>
    <dbReference type="NCBI Taxonomy" id="1387277"/>
    <lineage>
        <taxon>Bacteria</taxon>
        <taxon>Pseudomonadati</taxon>
        <taxon>Pseudomonadota</taxon>
        <taxon>Alphaproteobacteria</taxon>
        <taxon>Rhodobacterales</taxon>
        <taxon>Roseobacteraceae</taxon>
        <taxon>Primorskyibacter</taxon>
    </lineage>
</organism>
<proteinExistence type="predicted"/>
<evidence type="ECO:0000313" key="1">
    <source>
        <dbReference type="EMBL" id="GGE15275.1"/>
    </source>
</evidence>
<accession>A0A917E9Z5</accession>
<name>A0A917E9Z5_9RHOB</name>
<protein>
    <recommendedName>
        <fullName evidence="3">Helix-turn-helix domain-containing protein</fullName>
    </recommendedName>
</protein>
<evidence type="ECO:0008006" key="3">
    <source>
        <dbReference type="Google" id="ProtNLM"/>
    </source>
</evidence>
<dbReference type="EMBL" id="BMFJ01000001">
    <property type="protein sequence ID" value="GGE15275.1"/>
    <property type="molecule type" value="Genomic_DNA"/>
</dbReference>
<evidence type="ECO:0000313" key="2">
    <source>
        <dbReference type="Proteomes" id="UP000612855"/>
    </source>
</evidence>
<reference evidence="2" key="1">
    <citation type="journal article" date="2019" name="Int. J. Syst. Evol. Microbiol.">
        <title>The Global Catalogue of Microorganisms (GCM) 10K type strain sequencing project: providing services to taxonomists for standard genome sequencing and annotation.</title>
        <authorList>
            <consortium name="The Broad Institute Genomics Platform"/>
            <consortium name="The Broad Institute Genome Sequencing Center for Infectious Disease"/>
            <person name="Wu L."/>
            <person name="Ma J."/>
        </authorList>
    </citation>
    <scope>NUCLEOTIDE SEQUENCE [LARGE SCALE GENOMIC DNA]</scope>
    <source>
        <strain evidence="2">CGMCC 1.12664</strain>
    </source>
</reference>
<keyword evidence="2" id="KW-1185">Reference proteome</keyword>